<evidence type="ECO:0000313" key="3">
    <source>
        <dbReference type="EMBL" id="MET3597103.1"/>
    </source>
</evidence>
<dbReference type="Proteomes" id="UP001549036">
    <property type="component" value="Unassembled WGS sequence"/>
</dbReference>
<evidence type="ECO:0000313" key="4">
    <source>
        <dbReference type="Proteomes" id="UP001549036"/>
    </source>
</evidence>
<dbReference type="PANTHER" id="PTHR35901:SF1">
    <property type="entry name" value="EXONUCLEASE VAPC9"/>
    <property type="match status" value="1"/>
</dbReference>
<proteinExistence type="predicted"/>
<keyword evidence="1" id="KW-0460">Magnesium</keyword>
<dbReference type="InterPro" id="IPR051619">
    <property type="entry name" value="TypeII_TA_RNase_PINc/VapC"/>
</dbReference>
<dbReference type="RefSeq" id="WP_292372736.1">
    <property type="nucleotide sequence ID" value="NZ_JBEPLM010000020.1"/>
</dbReference>
<dbReference type="Pfam" id="PF01850">
    <property type="entry name" value="PIN"/>
    <property type="match status" value="1"/>
</dbReference>
<dbReference type="EMBL" id="JBEPLM010000020">
    <property type="protein sequence ID" value="MET3597103.1"/>
    <property type="molecule type" value="Genomic_DNA"/>
</dbReference>
<feature type="domain" description="PIN" evidence="2">
    <location>
        <begin position="6"/>
        <end position="123"/>
    </location>
</feature>
<organism evidence="3 4">
    <name type="scientific">Mesorhizobium shonense</name>
    <dbReference type="NCBI Taxonomy" id="1209948"/>
    <lineage>
        <taxon>Bacteria</taxon>
        <taxon>Pseudomonadati</taxon>
        <taxon>Pseudomonadota</taxon>
        <taxon>Alphaproteobacteria</taxon>
        <taxon>Hyphomicrobiales</taxon>
        <taxon>Phyllobacteriaceae</taxon>
        <taxon>Mesorhizobium</taxon>
    </lineage>
</organism>
<dbReference type="CDD" id="cd09873">
    <property type="entry name" value="PIN_Pae0151-like"/>
    <property type="match status" value="1"/>
</dbReference>
<name>A0ABV2I2L8_9HYPH</name>
<dbReference type="InterPro" id="IPR002716">
    <property type="entry name" value="PIN_dom"/>
</dbReference>
<sequence>MTETLVIDASIAVKWVVEEDGTPLALGLRQGHRFAAPELLTVECANIFWKKIQRGELSREEAKLAANLLERSDIELFGMRGLLAKATELATDIGHPAYDCMYICLAMSRNWRFVTADERLTRVLNQKASREIANLCVTLEQLSSGSH</sequence>
<dbReference type="SUPFAM" id="SSF88723">
    <property type="entry name" value="PIN domain-like"/>
    <property type="match status" value="1"/>
</dbReference>
<dbReference type="PANTHER" id="PTHR35901">
    <property type="entry name" value="RIBONUCLEASE VAPC3"/>
    <property type="match status" value="1"/>
</dbReference>
<comment type="caution">
    <text evidence="3">The sequence shown here is derived from an EMBL/GenBank/DDBJ whole genome shotgun (WGS) entry which is preliminary data.</text>
</comment>
<protein>
    <submittedName>
        <fullName evidence="3">Nucleic acid-binding protein</fullName>
    </submittedName>
</protein>
<gene>
    <name evidence="3" type="ORF">ABID26_006527</name>
</gene>
<dbReference type="InterPro" id="IPR029060">
    <property type="entry name" value="PIN-like_dom_sf"/>
</dbReference>
<dbReference type="Gene3D" id="3.40.50.1010">
    <property type="entry name" value="5'-nuclease"/>
    <property type="match status" value="1"/>
</dbReference>
<evidence type="ECO:0000259" key="2">
    <source>
        <dbReference type="Pfam" id="PF01850"/>
    </source>
</evidence>
<reference evidence="3 4" key="1">
    <citation type="submission" date="2024-06" db="EMBL/GenBank/DDBJ databases">
        <title>Genomic Encyclopedia of Type Strains, Phase IV (KMG-IV): sequencing the most valuable type-strain genomes for metagenomic binning, comparative biology and taxonomic classification.</title>
        <authorList>
            <person name="Goeker M."/>
        </authorList>
    </citation>
    <scope>NUCLEOTIDE SEQUENCE [LARGE SCALE GENOMIC DNA]</scope>
    <source>
        <strain evidence="3 4">DSM 29846</strain>
    </source>
</reference>
<accession>A0ABV2I2L8</accession>
<dbReference type="InterPro" id="IPR044153">
    <property type="entry name" value="PIN_Pae0151-like"/>
</dbReference>
<evidence type="ECO:0000256" key="1">
    <source>
        <dbReference type="ARBA" id="ARBA00022842"/>
    </source>
</evidence>
<keyword evidence="4" id="KW-1185">Reference proteome</keyword>